<dbReference type="AlphaFoldDB" id="A0ABD5ZR10"/>
<keyword evidence="1" id="KW-0812">Transmembrane</keyword>
<feature type="transmembrane region" description="Helical" evidence="1">
    <location>
        <begin position="70"/>
        <end position="92"/>
    </location>
</feature>
<evidence type="ECO:0000313" key="3">
    <source>
        <dbReference type="EMBL" id="MFC7235715.1"/>
    </source>
</evidence>
<dbReference type="Proteomes" id="UP001596398">
    <property type="component" value="Unassembled WGS sequence"/>
</dbReference>
<sequence length="258" mass="25936">MTDWAAFAGVTTAATLLLLALARVSSVGGAFPTREEVEWLDALPDDADHLAATTATTPGGDPERFSSGLLFVNVLVTHGLFLLVLVGAALYARVPASAFGLSVSLRELALGVGFGLLLSVLNTGAGALAEASGYAPSEELRGMLAPDSAGGWLLLMGGTLPLVAVFEEALFRAALVGAFAAGLGASPWALAVVSSVAFALAHEAQGPAGVAVTGTLGFVLAAGYIATGSFLVVAVAHYLVNAVELVVYEGLGVERLGA</sequence>
<dbReference type="GeneID" id="79267412"/>
<feature type="transmembrane region" description="Helical" evidence="1">
    <location>
        <begin position="149"/>
        <end position="166"/>
    </location>
</feature>
<dbReference type="RefSeq" id="WP_276233854.1">
    <property type="nucleotide sequence ID" value="NZ_CP119802.1"/>
</dbReference>
<reference evidence="3 4" key="1">
    <citation type="journal article" date="2019" name="Int. J. Syst. Evol. Microbiol.">
        <title>The Global Catalogue of Microorganisms (GCM) 10K type strain sequencing project: providing services to taxonomists for standard genome sequencing and annotation.</title>
        <authorList>
            <consortium name="The Broad Institute Genomics Platform"/>
            <consortium name="The Broad Institute Genome Sequencing Center for Infectious Disease"/>
            <person name="Wu L."/>
            <person name="Ma J."/>
        </authorList>
    </citation>
    <scope>NUCLEOTIDE SEQUENCE [LARGE SCALE GENOMIC DNA]</scope>
    <source>
        <strain evidence="3 4">DT85</strain>
    </source>
</reference>
<evidence type="ECO:0000259" key="2">
    <source>
        <dbReference type="Pfam" id="PF02517"/>
    </source>
</evidence>
<feature type="domain" description="CAAX prenyl protease 2/Lysostaphin resistance protein A-like" evidence="2">
    <location>
        <begin position="152"/>
        <end position="243"/>
    </location>
</feature>
<gene>
    <name evidence="3" type="ORF">ACFQJ4_10350</name>
</gene>
<evidence type="ECO:0000256" key="1">
    <source>
        <dbReference type="SAM" id="Phobius"/>
    </source>
</evidence>
<accession>A0ABD5ZR10</accession>
<organism evidence="3 4">
    <name type="scientific">Halosegnis marinus</name>
    <dbReference type="NCBI Taxonomy" id="3034023"/>
    <lineage>
        <taxon>Archaea</taxon>
        <taxon>Methanobacteriati</taxon>
        <taxon>Methanobacteriota</taxon>
        <taxon>Stenosarchaea group</taxon>
        <taxon>Halobacteria</taxon>
        <taxon>Halobacteriales</taxon>
        <taxon>Natronomonadaceae</taxon>
        <taxon>Halosegnis</taxon>
    </lineage>
</organism>
<keyword evidence="1" id="KW-1133">Transmembrane helix</keyword>
<feature type="transmembrane region" description="Helical" evidence="1">
    <location>
        <begin position="108"/>
        <end position="129"/>
    </location>
</feature>
<name>A0ABD5ZR10_9EURY</name>
<protein>
    <submittedName>
        <fullName evidence="3">CPBP family intramembrane glutamic endopeptidase</fullName>
        <ecNumber evidence="3">3.4.-.-</ecNumber>
    </submittedName>
</protein>
<keyword evidence="3" id="KW-0378">Hydrolase</keyword>
<dbReference type="Pfam" id="PF02517">
    <property type="entry name" value="Rce1-like"/>
    <property type="match status" value="1"/>
</dbReference>
<keyword evidence="1" id="KW-0472">Membrane</keyword>
<comment type="caution">
    <text evidence="3">The sequence shown here is derived from an EMBL/GenBank/DDBJ whole genome shotgun (WGS) entry which is preliminary data.</text>
</comment>
<dbReference type="GO" id="GO:0080120">
    <property type="term" value="P:CAAX-box protein maturation"/>
    <property type="evidence" value="ECO:0007669"/>
    <property type="project" value="UniProtKB-ARBA"/>
</dbReference>
<proteinExistence type="predicted"/>
<dbReference type="EC" id="3.4.-.-" evidence="3"/>
<keyword evidence="4" id="KW-1185">Reference proteome</keyword>
<feature type="transmembrane region" description="Helical" evidence="1">
    <location>
        <begin position="173"/>
        <end position="198"/>
    </location>
</feature>
<dbReference type="GO" id="GO:0004175">
    <property type="term" value="F:endopeptidase activity"/>
    <property type="evidence" value="ECO:0007669"/>
    <property type="project" value="UniProtKB-ARBA"/>
</dbReference>
<dbReference type="EMBL" id="JBHTAP010000001">
    <property type="protein sequence ID" value="MFC7235715.1"/>
    <property type="molecule type" value="Genomic_DNA"/>
</dbReference>
<dbReference type="InterPro" id="IPR003675">
    <property type="entry name" value="Rce1/LyrA-like_dom"/>
</dbReference>
<feature type="transmembrane region" description="Helical" evidence="1">
    <location>
        <begin position="218"/>
        <end position="240"/>
    </location>
</feature>
<evidence type="ECO:0000313" key="4">
    <source>
        <dbReference type="Proteomes" id="UP001596398"/>
    </source>
</evidence>